<dbReference type="Proteomes" id="UP000092445">
    <property type="component" value="Unassembled WGS sequence"/>
</dbReference>
<dbReference type="EnsemblMetazoa" id="GPAI002336-RA">
    <property type="protein sequence ID" value="GPAI002336-PA"/>
    <property type="gene ID" value="GPAI002336"/>
</dbReference>
<proteinExistence type="predicted"/>
<evidence type="ECO:0000313" key="2">
    <source>
        <dbReference type="Proteomes" id="UP000092445"/>
    </source>
</evidence>
<reference evidence="2" key="1">
    <citation type="submission" date="2014-03" db="EMBL/GenBank/DDBJ databases">
        <authorList>
            <person name="Aksoy S."/>
            <person name="Warren W."/>
            <person name="Wilson R.K."/>
        </authorList>
    </citation>
    <scope>NUCLEOTIDE SEQUENCE [LARGE SCALE GENOMIC DNA]</scope>
    <source>
        <strain evidence="2">IAEA</strain>
    </source>
</reference>
<evidence type="ECO:0000313" key="1">
    <source>
        <dbReference type="EnsemblMetazoa" id="GPAI002336-PA"/>
    </source>
</evidence>
<sequence>MQSIATSGTEYDNRKSNVTISTTSFIISPYTTAVTIAVAHKPDVNDNDDKNDNDDVDNFDNNYVERTSTTSILFQSPIYCCRMLFYTVCATKQAEWNIKGNMERKE</sequence>
<dbReference type="AlphaFoldDB" id="A0A1A9Z337"/>
<protein>
    <submittedName>
        <fullName evidence="1">Uncharacterized protein</fullName>
    </submittedName>
</protein>
<name>A0A1A9Z337_GLOPL</name>
<dbReference type="VEuPathDB" id="VectorBase:GPAI002336"/>
<keyword evidence="2" id="KW-1185">Reference proteome</keyword>
<accession>A0A1A9Z337</accession>
<reference evidence="1" key="2">
    <citation type="submission" date="2020-05" db="UniProtKB">
        <authorList>
            <consortium name="EnsemblMetazoa"/>
        </authorList>
    </citation>
    <scope>IDENTIFICATION</scope>
    <source>
        <strain evidence="1">IAEA</strain>
    </source>
</reference>
<organism evidence="1 2">
    <name type="scientific">Glossina pallidipes</name>
    <name type="common">Tsetse fly</name>
    <dbReference type="NCBI Taxonomy" id="7398"/>
    <lineage>
        <taxon>Eukaryota</taxon>
        <taxon>Metazoa</taxon>
        <taxon>Ecdysozoa</taxon>
        <taxon>Arthropoda</taxon>
        <taxon>Hexapoda</taxon>
        <taxon>Insecta</taxon>
        <taxon>Pterygota</taxon>
        <taxon>Neoptera</taxon>
        <taxon>Endopterygota</taxon>
        <taxon>Diptera</taxon>
        <taxon>Brachycera</taxon>
        <taxon>Muscomorpha</taxon>
        <taxon>Hippoboscoidea</taxon>
        <taxon>Glossinidae</taxon>
        <taxon>Glossina</taxon>
    </lineage>
</organism>